<dbReference type="Proteomes" id="UP000635565">
    <property type="component" value="Unassembled WGS sequence"/>
</dbReference>
<organism evidence="2 3">
    <name type="scientific">Dictyobacter formicarum</name>
    <dbReference type="NCBI Taxonomy" id="2778368"/>
    <lineage>
        <taxon>Bacteria</taxon>
        <taxon>Bacillati</taxon>
        <taxon>Chloroflexota</taxon>
        <taxon>Ktedonobacteria</taxon>
        <taxon>Ktedonobacterales</taxon>
        <taxon>Dictyobacteraceae</taxon>
        <taxon>Dictyobacter</taxon>
    </lineage>
</organism>
<gene>
    <name evidence="2" type="ORF">KSZ_20730</name>
</gene>
<dbReference type="EMBL" id="BNJJ01000005">
    <property type="protein sequence ID" value="GHO84067.1"/>
    <property type="molecule type" value="Genomic_DNA"/>
</dbReference>
<dbReference type="RefSeq" id="WP_201361714.1">
    <property type="nucleotide sequence ID" value="NZ_BNJJ01000005.1"/>
</dbReference>
<proteinExistence type="predicted"/>
<dbReference type="Pfam" id="PF14534">
    <property type="entry name" value="DUF4440"/>
    <property type="match status" value="1"/>
</dbReference>
<dbReference type="SUPFAM" id="SSF54427">
    <property type="entry name" value="NTF2-like"/>
    <property type="match status" value="1"/>
</dbReference>
<evidence type="ECO:0000313" key="2">
    <source>
        <dbReference type="EMBL" id="GHO84067.1"/>
    </source>
</evidence>
<keyword evidence="3" id="KW-1185">Reference proteome</keyword>
<feature type="domain" description="DUF4440" evidence="1">
    <location>
        <begin position="10"/>
        <end position="115"/>
    </location>
</feature>
<evidence type="ECO:0000259" key="1">
    <source>
        <dbReference type="Pfam" id="PF14534"/>
    </source>
</evidence>
<comment type="caution">
    <text evidence="2">The sequence shown here is derived from an EMBL/GenBank/DDBJ whole genome shotgun (WGS) entry which is preliminary data.</text>
</comment>
<dbReference type="InterPro" id="IPR027843">
    <property type="entry name" value="DUF4440"/>
</dbReference>
<protein>
    <recommendedName>
        <fullName evidence="1">DUF4440 domain-containing protein</fullName>
    </recommendedName>
</protein>
<sequence>MNREQAEQEVRRLADAWTAAELRGDTAFLEQTLTEDFIGIGPLGFLLTKQEWLERHRSSELKYNVHTLDEVKVRGYDEAAILVGRLTQEATYRGNPVNTQMRTTLVFVCQDGQWHLAGLHFCNIGQPPPFARS</sequence>
<evidence type="ECO:0000313" key="3">
    <source>
        <dbReference type="Proteomes" id="UP000635565"/>
    </source>
</evidence>
<reference evidence="2 3" key="1">
    <citation type="journal article" date="2021" name="Int. J. Syst. Evol. Microbiol.">
        <title>Reticulibacter mediterranei gen. nov., sp. nov., within the new family Reticulibacteraceae fam. nov., and Ktedonospora formicarum gen. nov., sp. nov., Ktedonobacter robiniae sp. nov., Dictyobacter formicarum sp. nov. and Dictyobacter arantiisoli sp. nov., belonging to the class Ktedonobacteria.</title>
        <authorList>
            <person name="Yabe S."/>
            <person name="Zheng Y."/>
            <person name="Wang C.M."/>
            <person name="Sakai Y."/>
            <person name="Abe K."/>
            <person name="Yokota A."/>
            <person name="Donadio S."/>
            <person name="Cavaletti L."/>
            <person name="Monciardini P."/>
        </authorList>
    </citation>
    <scope>NUCLEOTIDE SEQUENCE [LARGE SCALE GENOMIC DNA]</scope>
    <source>
        <strain evidence="2 3">SOSP1-9</strain>
    </source>
</reference>
<dbReference type="InterPro" id="IPR032710">
    <property type="entry name" value="NTF2-like_dom_sf"/>
</dbReference>
<accession>A0ABQ3VDS1</accession>
<dbReference type="Gene3D" id="3.10.450.50">
    <property type="match status" value="1"/>
</dbReference>
<name>A0ABQ3VDS1_9CHLR</name>